<dbReference type="Pfam" id="PF00756">
    <property type="entry name" value="Esterase"/>
    <property type="match status" value="1"/>
</dbReference>
<dbReference type="InterPro" id="IPR029058">
    <property type="entry name" value="AB_hydrolase_fold"/>
</dbReference>
<dbReference type="EMBL" id="LAZR01005293">
    <property type="protein sequence ID" value="KKN01141.1"/>
    <property type="molecule type" value="Genomic_DNA"/>
</dbReference>
<dbReference type="PANTHER" id="PTHR48098">
    <property type="entry name" value="ENTEROCHELIN ESTERASE-RELATED"/>
    <property type="match status" value="1"/>
</dbReference>
<dbReference type="PANTHER" id="PTHR48098:SF6">
    <property type="entry name" value="FERRI-BACILLIBACTIN ESTERASE BESA"/>
    <property type="match status" value="1"/>
</dbReference>
<gene>
    <name evidence="1" type="ORF">LCGC14_1130660</name>
</gene>
<dbReference type="InterPro" id="IPR000801">
    <property type="entry name" value="Esterase-like"/>
</dbReference>
<protein>
    <recommendedName>
        <fullName evidence="2">Esterase</fullName>
    </recommendedName>
</protein>
<dbReference type="SUPFAM" id="SSF53474">
    <property type="entry name" value="alpha/beta-Hydrolases"/>
    <property type="match status" value="1"/>
</dbReference>
<dbReference type="Gene3D" id="3.40.50.1820">
    <property type="entry name" value="alpha/beta hydrolase"/>
    <property type="match status" value="1"/>
</dbReference>
<name>A0A0F9PJE1_9ZZZZ</name>
<reference evidence="1" key="1">
    <citation type="journal article" date="2015" name="Nature">
        <title>Complex archaea that bridge the gap between prokaryotes and eukaryotes.</title>
        <authorList>
            <person name="Spang A."/>
            <person name="Saw J.H."/>
            <person name="Jorgensen S.L."/>
            <person name="Zaremba-Niedzwiedzka K."/>
            <person name="Martijn J."/>
            <person name="Lind A.E."/>
            <person name="van Eijk R."/>
            <person name="Schleper C."/>
            <person name="Guy L."/>
            <person name="Ettema T.J."/>
        </authorList>
    </citation>
    <scope>NUCLEOTIDE SEQUENCE</scope>
</reference>
<accession>A0A0F9PJE1</accession>
<evidence type="ECO:0008006" key="2">
    <source>
        <dbReference type="Google" id="ProtNLM"/>
    </source>
</evidence>
<sequence>MLCANLSGQVTQEIFESFKLQERRDVRYYVPEEYDKAKKYPLIVVLDGDYLFDQTVANAKFYNKFHGMPASIVVGVDQSKNGLRFDDCAFESDTGLPSEKGKLFFEFIGTELIPYIET</sequence>
<comment type="caution">
    <text evidence="1">The sequence shown here is derived from an EMBL/GenBank/DDBJ whole genome shotgun (WGS) entry which is preliminary data.</text>
</comment>
<proteinExistence type="predicted"/>
<organism evidence="1">
    <name type="scientific">marine sediment metagenome</name>
    <dbReference type="NCBI Taxonomy" id="412755"/>
    <lineage>
        <taxon>unclassified sequences</taxon>
        <taxon>metagenomes</taxon>
        <taxon>ecological metagenomes</taxon>
    </lineage>
</organism>
<dbReference type="AlphaFoldDB" id="A0A0F9PJE1"/>
<evidence type="ECO:0000313" key="1">
    <source>
        <dbReference type="EMBL" id="KKN01141.1"/>
    </source>
</evidence>
<dbReference type="InterPro" id="IPR050583">
    <property type="entry name" value="Mycobacterial_A85_antigen"/>
</dbReference>
<feature type="non-terminal residue" evidence="1">
    <location>
        <position position="118"/>
    </location>
</feature>